<accession>A0ABQ9H581</accession>
<sequence>MENEQLPVLTFQNFHHVDKVSIVMYMDFEVYLKMVQTCQQGPTTFYGVYINVDNDTILQAKTASLPTSMKIYTRQDASKHFMAGVVRISTLVTDIYSQSKPK</sequence>
<evidence type="ECO:0000313" key="2">
    <source>
        <dbReference type="Proteomes" id="UP001159363"/>
    </source>
</evidence>
<dbReference type="Proteomes" id="UP001159363">
    <property type="component" value="Chromosome 6"/>
</dbReference>
<name>A0ABQ9H581_9NEOP</name>
<comment type="caution">
    <text evidence="1">The sequence shown here is derived from an EMBL/GenBank/DDBJ whole genome shotgun (WGS) entry which is preliminary data.</text>
</comment>
<reference evidence="1 2" key="1">
    <citation type="submission" date="2023-02" db="EMBL/GenBank/DDBJ databases">
        <title>LHISI_Scaffold_Assembly.</title>
        <authorList>
            <person name="Stuart O.P."/>
            <person name="Cleave R."/>
            <person name="Magrath M.J.L."/>
            <person name="Mikheyev A.S."/>
        </authorList>
    </citation>
    <scope>NUCLEOTIDE SEQUENCE [LARGE SCALE GENOMIC DNA]</scope>
    <source>
        <strain evidence="1">Daus_M_001</strain>
        <tissue evidence="1">Leg muscle</tissue>
    </source>
</reference>
<organism evidence="1 2">
    <name type="scientific">Dryococelus australis</name>
    <dbReference type="NCBI Taxonomy" id="614101"/>
    <lineage>
        <taxon>Eukaryota</taxon>
        <taxon>Metazoa</taxon>
        <taxon>Ecdysozoa</taxon>
        <taxon>Arthropoda</taxon>
        <taxon>Hexapoda</taxon>
        <taxon>Insecta</taxon>
        <taxon>Pterygota</taxon>
        <taxon>Neoptera</taxon>
        <taxon>Polyneoptera</taxon>
        <taxon>Phasmatodea</taxon>
        <taxon>Verophasmatodea</taxon>
        <taxon>Anareolatae</taxon>
        <taxon>Phasmatidae</taxon>
        <taxon>Eurycanthinae</taxon>
        <taxon>Dryococelus</taxon>
    </lineage>
</organism>
<gene>
    <name evidence="1" type="ORF">PR048_020059</name>
</gene>
<evidence type="ECO:0000313" key="1">
    <source>
        <dbReference type="EMBL" id="KAJ8879451.1"/>
    </source>
</evidence>
<proteinExistence type="predicted"/>
<keyword evidence="2" id="KW-1185">Reference proteome</keyword>
<dbReference type="EMBL" id="JARBHB010000007">
    <property type="protein sequence ID" value="KAJ8879451.1"/>
    <property type="molecule type" value="Genomic_DNA"/>
</dbReference>
<protein>
    <submittedName>
        <fullName evidence="1">Uncharacterized protein</fullName>
    </submittedName>
</protein>